<dbReference type="SUPFAM" id="SSF46894">
    <property type="entry name" value="C-terminal effector domain of the bipartite response regulators"/>
    <property type="match status" value="1"/>
</dbReference>
<name>A0A4U9VDF0_SERFO</name>
<dbReference type="AlphaFoldDB" id="A0A4U9VDF0"/>
<feature type="transmembrane region" description="Helical" evidence="2">
    <location>
        <begin position="177"/>
        <end position="196"/>
    </location>
</feature>
<evidence type="ECO:0000256" key="1">
    <source>
        <dbReference type="ARBA" id="ARBA00023125"/>
    </source>
</evidence>
<organism evidence="4">
    <name type="scientific">Serratia fonticola</name>
    <dbReference type="NCBI Taxonomy" id="47917"/>
    <lineage>
        <taxon>Bacteria</taxon>
        <taxon>Pseudomonadati</taxon>
        <taxon>Pseudomonadota</taxon>
        <taxon>Gammaproteobacteria</taxon>
        <taxon>Enterobacterales</taxon>
        <taxon>Yersiniaceae</taxon>
        <taxon>Serratia</taxon>
    </lineage>
</organism>
<evidence type="ECO:0000256" key="2">
    <source>
        <dbReference type="SAM" id="Phobius"/>
    </source>
</evidence>
<proteinExistence type="predicted"/>
<keyword evidence="1" id="KW-0238">DNA-binding</keyword>
<dbReference type="InterPro" id="IPR001867">
    <property type="entry name" value="OmpR/PhoB-type_DNA-bd"/>
</dbReference>
<reference evidence="4" key="1">
    <citation type="submission" date="2019-05" db="EMBL/GenBank/DDBJ databases">
        <authorList>
            <consortium name="Pathogen Informatics"/>
        </authorList>
    </citation>
    <scope>NUCLEOTIDE SEQUENCE [LARGE SCALE GENOMIC DNA]</scope>
    <source>
        <strain evidence="4">NCTC12965</strain>
    </source>
</reference>
<keyword evidence="2" id="KW-1133">Transmembrane helix</keyword>
<protein>
    <recommendedName>
        <fullName evidence="3">OmpR/PhoB-type domain-containing protein</fullName>
    </recommendedName>
</protein>
<feature type="domain" description="OmpR/PhoB-type" evidence="3">
    <location>
        <begin position="48"/>
        <end position="119"/>
    </location>
</feature>
<keyword evidence="2" id="KW-0472">Membrane</keyword>
<evidence type="ECO:0000313" key="4">
    <source>
        <dbReference type="EMBL" id="VTR43917.1"/>
    </source>
</evidence>
<dbReference type="InterPro" id="IPR016032">
    <property type="entry name" value="Sig_transdc_resp-reg_C-effctor"/>
</dbReference>
<accession>A0A4U9VDF0</accession>
<sequence>MIAHNKNSQFSISLLNGFIAVYLASTPEDLLFYSYNSESAAYELHTRHHLKPMESHLLLALLSAPGQVVRNSILQSNGSNGKSLTSNKLRQLILSLRVLMKDTQKPSRIIKNQPRIGYSIHQAVKFTGSIQSHLSGMGPVPPTDPGISLMSKYSDVMDDKIQVIKGRDGLKKTIYSYFKRVLYAVNIISILLIFLLE</sequence>
<dbReference type="GO" id="GO:0000160">
    <property type="term" value="P:phosphorelay signal transduction system"/>
    <property type="evidence" value="ECO:0007669"/>
    <property type="project" value="InterPro"/>
</dbReference>
<dbReference type="EMBL" id="CABEEZ010000109">
    <property type="protein sequence ID" value="VTR43917.1"/>
    <property type="molecule type" value="Genomic_DNA"/>
</dbReference>
<keyword evidence="2" id="KW-0812">Transmembrane</keyword>
<evidence type="ECO:0000259" key="3">
    <source>
        <dbReference type="Pfam" id="PF00486"/>
    </source>
</evidence>
<dbReference type="Gene3D" id="1.10.10.10">
    <property type="entry name" value="Winged helix-like DNA-binding domain superfamily/Winged helix DNA-binding domain"/>
    <property type="match status" value="1"/>
</dbReference>
<dbReference type="InterPro" id="IPR036388">
    <property type="entry name" value="WH-like_DNA-bd_sf"/>
</dbReference>
<dbReference type="GO" id="GO:0006355">
    <property type="term" value="P:regulation of DNA-templated transcription"/>
    <property type="evidence" value="ECO:0007669"/>
    <property type="project" value="InterPro"/>
</dbReference>
<dbReference type="Pfam" id="PF00486">
    <property type="entry name" value="Trans_reg_C"/>
    <property type="match status" value="1"/>
</dbReference>
<gene>
    <name evidence="4" type="ORF">NCTC12965_05024</name>
</gene>
<dbReference type="GO" id="GO:0003677">
    <property type="term" value="F:DNA binding"/>
    <property type="evidence" value="ECO:0007669"/>
    <property type="project" value="UniProtKB-KW"/>
</dbReference>